<dbReference type="AlphaFoldDB" id="A0AAD6Z7M7"/>
<dbReference type="NCBIfam" id="TIGR03429">
    <property type="entry name" value="arom_pren_DMATS"/>
    <property type="match status" value="1"/>
</dbReference>
<dbReference type="Pfam" id="PF11991">
    <property type="entry name" value="Trp_DMAT"/>
    <property type="match status" value="1"/>
</dbReference>
<dbReference type="SFLD" id="SFLDG01162">
    <property type="entry name" value="I"/>
    <property type="match status" value="1"/>
</dbReference>
<keyword evidence="1" id="KW-0285">Flavoprotein</keyword>
<gene>
    <name evidence="5" type="ORF">DFH08DRAFT_1046218</name>
</gene>
<dbReference type="PANTHER" id="PTHR43539">
    <property type="entry name" value="FLAVIN-BINDING MONOOXYGENASE-LIKE PROTEIN (AFU_ORTHOLOGUE AFUA_4G09220)"/>
    <property type="match status" value="1"/>
</dbReference>
<name>A0AAD6Z7M7_9AGAR</name>
<dbReference type="GO" id="GO:0016765">
    <property type="term" value="F:transferase activity, transferring alkyl or aryl (other than methyl) groups"/>
    <property type="evidence" value="ECO:0007669"/>
    <property type="project" value="InterPro"/>
</dbReference>
<dbReference type="Pfam" id="PF00743">
    <property type="entry name" value="FMO-like"/>
    <property type="match status" value="1"/>
</dbReference>
<dbReference type="InterPro" id="IPR036188">
    <property type="entry name" value="FAD/NAD-bd_sf"/>
</dbReference>
<evidence type="ECO:0000256" key="1">
    <source>
        <dbReference type="ARBA" id="ARBA00022630"/>
    </source>
</evidence>
<sequence length="926" mass="103356">MRHANYPDDAVQSYTLFFKAEILPLLGPSGKLRHPSWMTDDHTPLEFSLVLGRTGELSVRFAIETSALSVAGDCSIRSFRNTLLRLSFALTMKPDFDLDWFDVCAEELLLADSQQRPEYMGHPVSETFIGFDCTHYSAALKVYFMPRIRALVTKESPEEMMTRLTSRLGLDKPWAKITRFLSRFLPGDGPKIDIVAVDCVPGAQNRIKIYFRTDLLSFSHMEYLLTLGGSLASADVSTARLLWTALTDGTPTGSSRYFRSGLIYYELRPDRDDPTSKVYLPVRRYLENDLEISKSIERLGSRFSVPAAYSCFAQTIFSHRALSTRSGIHTYACCTVKPGGGDISLYYSPEAFAPERTVGLHGSFRRSFGPSSAADAQNIAALWVREWALLMNGYQDASSCLAPDCCLRDLLVFSSTFRMLEGKDKVVHHLHSAARRFYNFTILSHVTFKAVTDAMHLIQGRMHFEDDFATYNAVFTLSASTNGPWQCWALLTILDGLKHSSIPRSLRSRSAPFDTVIIGAGQAGLATAAQLQQLGMKVCVIERNSRVGGPWRDRYESLQFNTPKDFSHLPYFPFPEDWPMFPAARVVADHLERYPQILRLDVLTSTETVHADYNEGKKTWTIRLQHKDGSQFTLSASHLVVATGVDILGGQKPKMPQPPVLSNFRGQAMHSTAVRDVRQWIGKRVVVFGAGCSGHDLCMALSKQGAAEVTMIQRSPTAVISREVLLKLFPDMYTGENRPPIDVADELYLALPTPISKVLRGAMMERLVLLDADLHRKLREKGFQLPPGESDFIERLTVRRGGYYIDQGCSGLIVNGSINVRPYRSIQSFVSNGIAFADGDTLSADTIIFATGFEPDSKPAEFLDDSVLEKTGKIGGIDEEGEVIGLWRPSGHEHLWFAGGDLFNCRFYSRLLALQILCLQGKLDQV</sequence>
<dbReference type="GO" id="GO:0050660">
    <property type="term" value="F:flavin adenine dinucleotide binding"/>
    <property type="evidence" value="ECO:0007669"/>
    <property type="project" value="InterPro"/>
</dbReference>
<proteinExistence type="predicted"/>
<protein>
    <submittedName>
        <fullName evidence="5">Tryptophan dimethylallyltransferase-domain-containing protein</fullName>
    </submittedName>
</protein>
<dbReference type="SFLD" id="SFLDS00036">
    <property type="entry name" value="Aromatic_Prenyltransferase"/>
    <property type="match status" value="1"/>
</dbReference>
<dbReference type="InterPro" id="IPR020946">
    <property type="entry name" value="Flavin_mOase-like"/>
</dbReference>
<accession>A0AAD6Z7M7</accession>
<keyword evidence="6" id="KW-1185">Reference proteome</keyword>
<dbReference type="Proteomes" id="UP001218218">
    <property type="component" value="Unassembled WGS sequence"/>
</dbReference>
<reference evidence="5" key="1">
    <citation type="submission" date="2023-03" db="EMBL/GenBank/DDBJ databases">
        <title>Massive genome expansion in bonnet fungi (Mycena s.s.) driven by repeated elements and novel gene families across ecological guilds.</title>
        <authorList>
            <consortium name="Lawrence Berkeley National Laboratory"/>
            <person name="Harder C.B."/>
            <person name="Miyauchi S."/>
            <person name="Viragh M."/>
            <person name="Kuo A."/>
            <person name="Thoen E."/>
            <person name="Andreopoulos B."/>
            <person name="Lu D."/>
            <person name="Skrede I."/>
            <person name="Drula E."/>
            <person name="Henrissat B."/>
            <person name="Morin E."/>
            <person name="Kohler A."/>
            <person name="Barry K."/>
            <person name="LaButti K."/>
            <person name="Morin E."/>
            <person name="Salamov A."/>
            <person name="Lipzen A."/>
            <person name="Mereny Z."/>
            <person name="Hegedus B."/>
            <person name="Baldrian P."/>
            <person name="Stursova M."/>
            <person name="Weitz H."/>
            <person name="Taylor A."/>
            <person name="Grigoriev I.V."/>
            <person name="Nagy L.G."/>
            <person name="Martin F."/>
            <person name="Kauserud H."/>
        </authorList>
    </citation>
    <scope>NUCLEOTIDE SEQUENCE</scope>
    <source>
        <strain evidence="5">CBHHK002</strain>
    </source>
</reference>
<evidence type="ECO:0000313" key="6">
    <source>
        <dbReference type="Proteomes" id="UP001218218"/>
    </source>
</evidence>
<dbReference type="CDD" id="cd13929">
    <property type="entry name" value="PT-DMATS_CymD"/>
    <property type="match status" value="1"/>
</dbReference>
<evidence type="ECO:0000256" key="2">
    <source>
        <dbReference type="ARBA" id="ARBA00022679"/>
    </source>
</evidence>
<dbReference type="InterPro" id="IPR017795">
    <property type="entry name" value="ABBA_NscD-like"/>
</dbReference>
<organism evidence="5 6">
    <name type="scientific">Mycena albidolilacea</name>
    <dbReference type="NCBI Taxonomy" id="1033008"/>
    <lineage>
        <taxon>Eukaryota</taxon>
        <taxon>Fungi</taxon>
        <taxon>Dikarya</taxon>
        <taxon>Basidiomycota</taxon>
        <taxon>Agaricomycotina</taxon>
        <taxon>Agaricomycetes</taxon>
        <taxon>Agaricomycetidae</taxon>
        <taxon>Agaricales</taxon>
        <taxon>Marasmiineae</taxon>
        <taxon>Mycenaceae</taxon>
        <taxon>Mycena</taxon>
    </lineage>
</organism>
<comment type="caution">
    <text evidence="5">The sequence shown here is derived from an EMBL/GenBank/DDBJ whole genome shotgun (WGS) entry which is preliminary data.</text>
</comment>
<evidence type="ECO:0000256" key="4">
    <source>
        <dbReference type="ARBA" id="ARBA00023002"/>
    </source>
</evidence>
<dbReference type="InterPro" id="IPR033964">
    <property type="entry name" value="ABBA"/>
</dbReference>
<dbReference type="PRINTS" id="PR00411">
    <property type="entry name" value="PNDRDTASEI"/>
</dbReference>
<dbReference type="PANTHER" id="PTHR43539:SF68">
    <property type="entry name" value="FLAVIN-BINDING MONOOXYGENASE-LIKE PROTEIN (AFU_ORTHOLOGUE AFUA_4G09220)"/>
    <property type="match status" value="1"/>
</dbReference>
<dbReference type="SUPFAM" id="SSF51905">
    <property type="entry name" value="FAD/NAD(P)-binding domain"/>
    <property type="match status" value="2"/>
</dbReference>
<dbReference type="Gene3D" id="3.50.50.60">
    <property type="entry name" value="FAD/NAD(P)-binding domain"/>
    <property type="match status" value="2"/>
</dbReference>
<dbReference type="EMBL" id="JARIHO010000077">
    <property type="protein sequence ID" value="KAJ7310851.1"/>
    <property type="molecule type" value="Genomic_DNA"/>
</dbReference>
<keyword evidence="3" id="KW-0274">FAD</keyword>
<dbReference type="InterPro" id="IPR050982">
    <property type="entry name" value="Auxin_biosynth/cation_transpt"/>
</dbReference>
<evidence type="ECO:0000313" key="5">
    <source>
        <dbReference type="EMBL" id="KAJ7310851.1"/>
    </source>
</evidence>
<keyword evidence="4" id="KW-0560">Oxidoreductase</keyword>
<keyword evidence="2" id="KW-0808">Transferase</keyword>
<dbReference type="GO" id="GO:0009820">
    <property type="term" value="P:alkaloid metabolic process"/>
    <property type="evidence" value="ECO:0007669"/>
    <property type="project" value="InterPro"/>
</dbReference>
<dbReference type="GO" id="GO:0004499">
    <property type="term" value="F:N,N-dimethylaniline monooxygenase activity"/>
    <property type="evidence" value="ECO:0007669"/>
    <property type="project" value="InterPro"/>
</dbReference>
<evidence type="ECO:0000256" key="3">
    <source>
        <dbReference type="ARBA" id="ARBA00022827"/>
    </source>
</evidence>
<dbReference type="GO" id="GO:0050661">
    <property type="term" value="F:NADP binding"/>
    <property type="evidence" value="ECO:0007669"/>
    <property type="project" value="InterPro"/>
</dbReference>